<dbReference type="InterPro" id="IPR017850">
    <property type="entry name" value="Alkaline_phosphatase_core_sf"/>
</dbReference>
<gene>
    <name evidence="4" type="ORF">DWX31_29250</name>
</gene>
<proteinExistence type="inferred from homology"/>
<sequence>MKTNLLYVFADQWRAEAIGALGSDQAVTPNIDRFSEESVCCTNAYSTFPLCSPHRASLMTGKYPFRVGMWTNCKIGLEEKIMLKPQETCIANVLKDAGFATGYIGKWHLDASELNFSPHPKSGAREWDAYTPPGERRQGFDYFLSYGACDDHLDPHYWLNDETQIRPGKWSAEYETDKAIEYMDQKKDEDEPFALFVSYNPPHLPYELVPERYYEKFKDLKVHYRPNVPESMREEGGLLEMQTRQYLAAVHGIDEQFGRILTWLKENGMEENTLVVLSADHGEMLGSHGLMSKNIWYDEALHIPLIFRQKGRLEPGKNEAIFASPDHMPTLLELLDLEVPETCEGYSHAGSLTTTPAEAGSAVSGEPEDMLICSYPGGADMVAAFSKRGLTHKAYGWRGIRNKRYTYVITNGYTPDEPQRELLYDRELDPYEMNPLEVEKDCADARILAFRERLKHYLELTEDPFLWDRVRDDTVQEKKNK</sequence>
<dbReference type="PANTHER" id="PTHR42693">
    <property type="entry name" value="ARYLSULFATASE FAMILY MEMBER"/>
    <property type="match status" value="1"/>
</dbReference>
<dbReference type="OrthoDB" id="279611at2"/>
<dbReference type="PANTHER" id="PTHR42693:SF53">
    <property type="entry name" value="ENDO-4-O-SULFATASE"/>
    <property type="match status" value="1"/>
</dbReference>
<dbReference type="GO" id="GO:0004065">
    <property type="term" value="F:arylsulfatase activity"/>
    <property type="evidence" value="ECO:0007669"/>
    <property type="project" value="TreeGrafter"/>
</dbReference>
<organism evidence="4 5">
    <name type="scientific">Hungatella hathewayi</name>
    <dbReference type="NCBI Taxonomy" id="154046"/>
    <lineage>
        <taxon>Bacteria</taxon>
        <taxon>Bacillati</taxon>
        <taxon>Bacillota</taxon>
        <taxon>Clostridia</taxon>
        <taxon>Lachnospirales</taxon>
        <taxon>Lachnospiraceae</taxon>
        <taxon>Hungatella</taxon>
    </lineage>
</organism>
<dbReference type="Pfam" id="PF00884">
    <property type="entry name" value="Sulfatase"/>
    <property type="match status" value="1"/>
</dbReference>
<accession>A0A3E3DCW0</accession>
<dbReference type="Gene3D" id="3.40.720.10">
    <property type="entry name" value="Alkaline Phosphatase, subunit A"/>
    <property type="match status" value="1"/>
</dbReference>
<dbReference type="RefSeq" id="WP_025530422.1">
    <property type="nucleotide sequence ID" value="NZ_QTJW01000029.1"/>
</dbReference>
<evidence type="ECO:0000259" key="3">
    <source>
        <dbReference type="Pfam" id="PF00884"/>
    </source>
</evidence>
<reference evidence="4 5" key="1">
    <citation type="submission" date="2018-08" db="EMBL/GenBank/DDBJ databases">
        <title>A genome reference for cultivated species of the human gut microbiota.</title>
        <authorList>
            <person name="Zou Y."/>
            <person name="Xue W."/>
            <person name="Luo G."/>
        </authorList>
    </citation>
    <scope>NUCLEOTIDE SEQUENCE [LARGE SCALE GENOMIC DNA]</scope>
    <source>
        <strain evidence="4 5">AF19-13AC</strain>
    </source>
</reference>
<dbReference type="SUPFAM" id="SSF53649">
    <property type="entry name" value="Alkaline phosphatase-like"/>
    <property type="match status" value="1"/>
</dbReference>
<comment type="caution">
    <text evidence="4">The sequence shown here is derived from an EMBL/GenBank/DDBJ whole genome shotgun (WGS) entry which is preliminary data.</text>
</comment>
<dbReference type="Gene3D" id="3.30.1120.10">
    <property type="match status" value="1"/>
</dbReference>
<dbReference type="CDD" id="cd16034">
    <property type="entry name" value="sulfatase_like"/>
    <property type="match status" value="1"/>
</dbReference>
<feature type="domain" description="Sulfatase N-terminal" evidence="3">
    <location>
        <begin position="4"/>
        <end position="336"/>
    </location>
</feature>
<dbReference type="Proteomes" id="UP000261023">
    <property type="component" value="Unassembled WGS sequence"/>
</dbReference>
<evidence type="ECO:0000313" key="5">
    <source>
        <dbReference type="Proteomes" id="UP000261023"/>
    </source>
</evidence>
<evidence type="ECO:0000313" key="4">
    <source>
        <dbReference type="EMBL" id="RGD67112.1"/>
    </source>
</evidence>
<dbReference type="AlphaFoldDB" id="A0A3E3DCW0"/>
<evidence type="ECO:0000256" key="2">
    <source>
        <dbReference type="ARBA" id="ARBA00022801"/>
    </source>
</evidence>
<keyword evidence="2" id="KW-0378">Hydrolase</keyword>
<protein>
    <submittedName>
        <fullName evidence="4">Sulfatase</fullName>
    </submittedName>
</protein>
<dbReference type="InterPro" id="IPR000917">
    <property type="entry name" value="Sulfatase_N"/>
</dbReference>
<evidence type="ECO:0000256" key="1">
    <source>
        <dbReference type="ARBA" id="ARBA00008779"/>
    </source>
</evidence>
<dbReference type="EMBL" id="QTJW01000029">
    <property type="protein sequence ID" value="RGD67112.1"/>
    <property type="molecule type" value="Genomic_DNA"/>
</dbReference>
<name>A0A3E3DCW0_9FIRM</name>
<dbReference type="InterPro" id="IPR050738">
    <property type="entry name" value="Sulfatase"/>
</dbReference>
<comment type="similarity">
    <text evidence="1">Belongs to the sulfatase family.</text>
</comment>